<sequence length="69" mass="7598">MGHVDCPLRHRRFRLEKTKIGIASSAAVVNILVGFAASNGRIIPYESPAYSTAWECLFHCCCLELTCVA</sequence>
<keyword evidence="2" id="KW-1185">Reference proteome</keyword>
<comment type="caution">
    <text evidence="1">The sequence shown here is derived from an EMBL/GenBank/DDBJ whole genome shotgun (WGS) entry which is preliminary data.</text>
</comment>
<organism evidence="1 2">
    <name type="scientific">Pistacia atlantica</name>
    <dbReference type="NCBI Taxonomy" id="434234"/>
    <lineage>
        <taxon>Eukaryota</taxon>
        <taxon>Viridiplantae</taxon>
        <taxon>Streptophyta</taxon>
        <taxon>Embryophyta</taxon>
        <taxon>Tracheophyta</taxon>
        <taxon>Spermatophyta</taxon>
        <taxon>Magnoliopsida</taxon>
        <taxon>eudicotyledons</taxon>
        <taxon>Gunneridae</taxon>
        <taxon>Pentapetalae</taxon>
        <taxon>rosids</taxon>
        <taxon>malvids</taxon>
        <taxon>Sapindales</taxon>
        <taxon>Anacardiaceae</taxon>
        <taxon>Pistacia</taxon>
    </lineage>
</organism>
<reference evidence="2" key="1">
    <citation type="journal article" date="2023" name="G3 (Bethesda)">
        <title>Genome assembly and association tests identify interacting loci associated with vigor, precocity, and sex in interspecific pistachio rootstocks.</title>
        <authorList>
            <person name="Palmer W."/>
            <person name="Jacygrad E."/>
            <person name="Sagayaradj S."/>
            <person name="Cavanaugh K."/>
            <person name="Han R."/>
            <person name="Bertier L."/>
            <person name="Beede B."/>
            <person name="Kafkas S."/>
            <person name="Golino D."/>
            <person name="Preece J."/>
            <person name="Michelmore R."/>
        </authorList>
    </citation>
    <scope>NUCLEOTIDE SEQUENCE [LARGE SCALE GENOMIC DNA]</scope>
</reference>
<dbReference type="Proteomes" id="UP001164250">
    <property type="component" value="Chromosome 4"/>
</dbReference>
<evidence type="ECO:0000313" key="1">
    <source>
        <dbReference type="EMBL" id="KAJ0099092.1"/>
    </source>
</evidence>
<protein>
    <submittedName>
        <fullName evidence="1">Uncharacterized protein</fullName>
    </submittedName>
</protein>
<accession>A0ACC1BJU5</accession>
<gene>
    <name evidence="1" type="ORF">Patl1_20198</name>
</gene>
<dbReference type="EMBL" id="CM047900">
    <property type="protein sequence ID" value="KAJ0099092.1"/>
    <property type="molecule type" value="Genomic_DNA"/>
</dbReference>
<evidence type="ECO:0000313" key="2">
    <source>
        <dbReference type="Proteomes" id="UP001164250"/>
    </source>
</evidence>
<proteinExistence type="predicted"/>
<name>A0ACC1BJU5_9ROSI</name>